<feature type="active site" description="Phosphocysteine intermediate; for EIIB activity" evidence="11">
    <location>
        <position position="26"/>
    </location>
</feature>
<dbReference type="PROSITE" id="PS51093">
    <property type="entry name" value="PTS_EIIA_TYPE_1"/>
    <property type="match status" value="1"/>
</dbReference>
<dbReference type="PROSITE" id="PS00371">
    <property type="entry name" value="PTS_EIIA_TYPE_1_HIS"/>
    <property type="match status" value="1"/>
</dbReference>
<dbReference type="PROSITE" id="PS51103">
    <property type="entry name" value="PTS_EIIC_TYPE_1"/>
    <property type="match status" value="1"/>
</dbReference>
<feature type="domain" description="PTS EIIA type-1" evidence="13">
    <location>
        <begin position="486"/>
        <end position="590"/>
    </location>
</feature>
<dbReference type="GO" id="GO:0008982">
    <property type="term" value="F:protein-N(PI)-phosphohistidine-sugar phosphotransferase activity"/>
    <property type="evidence" value="ECO:0007669"/>
    <property type="project" value="InterPro"/>
</dbReference>
<keyword evidence="5" id="KW-0808">Transferase</keyword>
<evidence type="ECO:0000256" key="12">
    <source>
        <dbReference type="SAM" id="Phobius"/>
    </source>
</evidence>
<dbReference type="FunFam" id="2.70.70.10:FF:000001">
    <property type="entry name" value="PTS system glucose-specific IIA component"/>
    <property type="match status" value="1"/>
</dbReference>
<evidence type="ECO:0000256" key="2">
    <source>
        <dbReference type="ARBA" id="ARBA00022448"/>
    </source>
</evidence>
<reference evidence="16 17" key="1">
    <citation type="submission" date="2020-08" db="EMBL/GenBank/DDBJ databases">
        <authorList>
            <person name="Liu C."/>
            <person name="Sun Q."/>
        </authorList>
    </citation>
    <scope>NUCLEOTIDE SEQUENCE [LARGE SCALE GENOMIC DNA]</scope>
    <source>
        <strain evidence="16 17">NSJ-61</strain>
    </source>
</reference>
<dbReference type="GO" id="GO:0005886">
    <property type="term" value="C:plasma membrane"/>
    <property type="evidence" value="ECO:0007669"/>
    <property type="project" value="UniProtKB-SubCell"/>
</dbReference>
<dbReference type="Gene3D" id="2.70.70.10">
    <property type="entry name" value="Glucose Permease (Domain IIA)"/>
    <property type="match status" value="1"/>
</dbReference>
<evidence type="ECO:0000256" key="3">
    <source>
        <dbReference type="ARBA" id="ARBA00022475"/>
    </source>
</evidence>
<feature type="transmembrane region" description="Helical" evidence="12">
    <location>
        <begin position="203"/>
        <end position="227"/>
    </location>
</feature>
<keyword evidence="10 12" id="KW-0472">Membrane</keyword>
<gene>
    <name evidence="16" type="ORF">H9Q80_03040</name>
</gene>
<evidence type="ECO:0000259" key="15">
    <source>
        <dbReference type="PROSITE" id="PS51103"/>
    </source>
</evidence>
<dbReference type="Proteomes" id="UP000515856">
    <property type="component" value="Chromosome"/>
</dbReference>
<comment type="subcellular location">
    <subcellularLocation>
        <location evidence="1">Cell membrane</location>
        <topology evidence="1">Multi-pass membrane protein</topology>
    </subcellularLocation>
</comment>
<dbReference type="GO" id="GO:0015771">
    <property type="term" value="P:trehalose transport"/>
    <property type="evidence" value="ECO:0007669"/>
    <property type="project" value="TreeGrafter"/>
</dbReference>
<dbReference type="InterPro" id="IPR050558">
    <property type="entry name" value="PTS_Sugar-Specific_Components"/>
</dbReference>
<sequence length="616" mass="66321">MTEKELASTLLMLVGGKQNIVAVEHCMTRLRFNLKDSSQADTQKILNIQGIISVVDKGGQYQIVIGNTVKDVYKEFIKLGDFQNNEISDEKKGIVNKILDTISGIFIPIVPALAGAGMLKALLALLTMLKVVAPDSQTYQFLNFMGDSVFYFMPIIIAASASKKFHVNQFVAMGIGAILMHPTFMNMIAVAKESQTGLEVFGLPVSLVSYSSSVIPIILAIWFMSYVEPITDRYMPKSIRIFMTPLITMLVVGIATLVAIGPLGNICGQLLGDAIGMLNHYVSWLVPLLVGTFTPLMVMTGMHYGLIPIGINLLATTGFDTVAGPGMMVSNIAQGGASLAVAFRCKNTEIKSLAASAGISAVCGITEPAMYGISLRFKKPLIAAMIGGGAAGLFIGIMGVGRYAQVSPGLFALPSFLGEKGISNLIYAIIGCAIAFIVSFIISFILGIDEPKEDVKLNEQKEIKLDDEEIFAPLKGQVISLDKVNDSVFSSGSLGKGMAIIPSEGKIYAPADGTISAFFETGHAIGVTSKHGAEILIHVGIDTVNLKGKYFYPKVKQNEQVKKGELLLEFDLNKMKEEGYDCTTMIIVTNSQQYTSVQSVKIDEADKNKELMILTI</sequence>
<dbReference type="InterPro" id="IPR011055">
    <property type="entry name" value="Dup_hybrid_motif"/>
</dbReference>
<feature type="transmembrane region" description="Helical" evidence="12">
    <location>
        <begin position="141"/>
        <end position="158"/>
    </location>
</feature>
<organism evidence="16 17">
    <name type="scientific">[Eubacterium] hominis</name>
    <dbReference type="NCBI Taxonomy" id="2764325"/>
    <lineage>
        <taxon>Bacteria</taxon>
        <taxon>Bacillati</taxon>
        <taxon>Bacillota</taxon>
        <taxon>Erysipelotrichia</taxon>
        <taxon>Erysipelotrichales</taxon>
        <taxon>Erysipelotrichaceae</taxon>
        <taxon>Amedibacillus</taxon>
    </lineage>
</organism>
<protein>
    <submittedName>
        <fullName evidence="16">PTS glucose transporter subunit IIA</fullName>
    </submittedName>
</protein>
<keyword evidence="2" id="KW-0813">Transport</keyword>
<evidence type="ECO:0000313" key="17">
    <source>
        <dbReference type="Proteomes" id="UP000515856"/>
    </source>
</evidence>
<evidence type="ECO:0000256" key="4">
    <source>
        <dbReference type="ARBA" id="ARBA00022597"/>
    </source>
</evidence>
<accession>A0A7G9GQ64</accession>
<keyword evidence="17" id="KW-1185">Reference proteome</keyword>
<evidence type="ECO:0000313" key="16">
    <source>
        <dbReference type="EMBL" id="QNM12946.1"/>
    </source>
</evidence>
<dbReference type="GO" id="GO:0016301">
    <property type="term" value="F:kinase activity"/>
    <property type="evidence" value="ECO:0007669"/>
    <property type="project" value="UniProtKB-KW"/>
</dbReference>
<dbReference type="AlphaFoldDB" id="A0A7G9GQ64"/>
<evidence type="ECO:0000256" key="8">
    <source>
        <dbReference type="ARBA" id="ARBA00022777"/>
    </source>
</evidence>
<evidence type="ECO:0000259" key="14">
    <source>
        <dbReference type="PROSITE" id="PS51098"/>
    </source>
</evidence>
<keyword evidence="4 16" id="KW-0762">Sugar transport</keyword>
<dbReference type="RefSeq" id="WP_117455764.1">
    <property type="nucleotide sequence ID" value="NZ_CP060636.1"/>
</dbReference>
<keyword evidence="8" id="KW-0418">Kinase</keyword>
<evidence type="ECO:0000256" key="10">
    <source>
        <dbReference type="ARBA" id="ARBA00023136"/>
    </source>
</evidence>
<feature type="domain" description="PTS EIIB type-1" evidence="14">
    <location>
        <begin position="4"/>
        <end position="86"/>
    </location>
</feature>
<feature type="transmembrane region" description="Helical" evidence="12">
    <location>
        <begin position="381"/>
        <end position="405"/>
    </location>
</feature>
<dbReference type="Gene3D" id="3.30.1360.60">
    <property type="entry name" value="Glucose permease domain IIB"/>
    <property type="match status" value="1"/>
</dbReference>
<feature type="domain" description="PTS EIIC type-1" evidence="15">
    <location>
        <begin position="100"/>
        <end position="462"/>
    </location>
</feature>
<dbReference type="GO" id="GO:0009401">
    <property type="term" value="P:phosphoenolpyruvate-dependent sugar phosphotransferase system"/>
    <property type="evidence" value="ECO:0007669"/>
    <property type="project" value="UniProtKB-KW"/>
</dbReference>
<evidence type="ECO:0000256" key="11">
    <source>
        <dbReference type="PROSITE-ProRule" id="PRU00421"/>
    </source>
</evidence>
<dbReference type="Pfam" id="PF00358">
    <property type="entry name" value="PTS_EIIA_1"/>
    <property type="match status" value="1"/>
</dbReference>
<dbReference type="CDD" id="cd00212">
    <property type="entry name" value="PTS_IIB_glc"/>
    <property type="match status" value="1"/>
</dbReference>
<dbReference type="InterPro" id="IPR013013">
    <property type="entry name" value="PTS_EIIC_1"/>
</dbReference>
<feature type="transmembrane region" description="Helical" evidence="12">
    <location>
        <begin position="425"/>
        <end position="448"/>
    </location>
</feature>
<feature type="transmembrane region" description="Helical" evidence="12">
    <location>
        <begin position="170"/>
        <end position="191"/>
    </location>
</feature>
<dbReference type="Pfam" id="PF00367">
    <property type="entry name" value="PTS_EIIB"/>
    <property type="match status" value="1"/>
</dbReference>
<name>A0A7G9GQ64_9FIRM</name>
<dbReference type="InterPro" id="IPR018113">
    <property type="entry name" value="PTrfase_EIIB_Cys"/>
</dbReference>
<dbReference type="InterPro" id="IPR003352">
    <property type="entry name" value="PTS_EIIC"/>
</dbReference>
<dbReference type="EMBL" id="CP060636">
    <property type="protein sequence ID" value="QNM12946.1"/>
    <property type="molecule type" value="Genomic_DNA"/>
</dbReference>
<evidence type="ECO:0000256" key="9">
    <source>
        <dbReference type="ARBA" id="ARBA00022989"/>
    </source>
</evidence>
<dbReference type="InterPro" id="IPR036878">
    <property type="entry name" value="Glu_permease_IIB"/>
</dbReference>
<evidence type="ECO:0000256" key="7">
    <source>
        <dbReference type="ARBA" id="ARBA00022692"/>
    </source>
</evidence>
<keyword evidence="3" id="KW-1003">Cell membrane</keyword>
<keyword evidence="9 12" id="KW-1133">Transmembrane helix</keyword>
<keyword evidence="7 12" id="KW-0812">Transmembrane</keyword>
<dbReference type="InterPro" id="IPR011297">
    <property type="entry name" value="PTS_IIABC_b_glu"/>
</dbReference>
<feature type="transmembrane region" description="Helical" evidence="12">
    <location>
        <begin position="239"/>
        <end position="261"/>
    </location>
</feature>
<dbReference type="FunFam" id="3.30.1360.60:FF:000001">
    <property type="entry name" value="PTS system glucose-specific IIBC component PtsG"/>
    <property type="match status" value="1"/>
</dbReference>
<dbReference type="NCBIfam" id="TIGR01995">
    <property type="entry name" value="PTS-II-ABC-beta"/>
    <property type="match status" value="1"/>
</dbReference>
<dbReference type="KEGG" id="ehn:H9Q80_03040"/>
<dbReference type="InterPro" id="IPR001127">
    <property type="entry name" value="PTS_EIIA_1_perm"/>
</dbReference>
<feature type="transmembrane region" description="Helical" evidence="12">
    <location>
        <begin position="105"/>
        <end position="129"/>
    </location>
</feature>
<dbReference type="PROSITE" id="PS51098">
    <property type="entry name" value="PTS_EIIB_TYPE_1"/>
    <property type="match status" value="1"/>
</dbReference>
<dbReference type="SUPFAM" id="SSF51261">
    <property type="entry name" value="Duplicated hybrid motif"/>
    <property type="match status" value="1"/>
</dbReference>
<evidence type="ECO:0000259" key="13">
    <source>
        <dbReference type="PROSITE" id="PS51093"/>
    </source>
</evidence>
<dbReference type="PANTHER" id="PTHR30175:SF1">
    <property type="entry name" value="PTS SYSTEM ARBUTIN-, CELLOBIOSE-, AND SALICIN-SPECIFIC EIIBC COMPONENT-RELATED"/>
    <property type="match status" value="1"/>
</dbReference>
<feature type="transmembrane region" description="Helical" evidence="12">
    <location>
        <begin position="281"/>
        <end position="299"/>
    </location>
</feature>
<dbReference type="Pfam" id="PF02378">
    <property type="entry name" value="PTS_EIIC"/>
    <property type="match status" value="1"/>
</dbReference>
<dbReference type="NCBIfam" id="TIGR00830">
    <property type="entry name" value="PTBA"/>
    <property type="match status" value="1"/>
</dbReference>
<dbReference type="GO" id="GO:0090589">
    <property type="term" value="F:protein-phosphocysteine-trehalose phosphotransferase system transporter activity"/>
    <property type="evidence" value="ECO:0007669"/>
    <property type="project" value="TreeGrafter"/>
</dbReference>
<proteinExistence type="predicted"/>
<dbReference type="PANTHER" id="PTHR30175">
    <property type="entry name" value="PHOSPHOTRANSFERASE SYSTEM TRANSPORT PROTEIN"/>
    <property type="match status" value="1"/>
</dbReference>
<keyword evidence="6" id="KW-0598">Phosphotransferase system</keyword>
<dbReference type="SUPFAM" id="SSF55604">
    <property type="entry name" value="Glucose permease domain IIB"/>
    <property type="match status" value="1"/>
</dbReference>
<evidence type="ECO:0000256" key="5">
    <source>
        <dbReference type="ARBA" id="ARBA00022679"/>
    </source>
</evidence>
<dbReference type="InterPro" id="IPR001996">
    <property type="entry name" value="PTS_IIB_1"/>
</dbReference>
<evidence type="ECO:0000256" key="1">
    <source>
        <dbReference type="ARBA" id="ARBA00004651"/>
    </source>
</evidence>
<dbReference type="PROSITE" id="PS01035">
    <property type="entry name" value="PTS_EIIB_TYPE_1_CYS"/>
    <property type="match status" value="1"/>
</dbReference>
<evidence type="ECO:0000256" key="6">
    <source>
        <dbReference type="ARBA" id="ARBA00022683"/>
    </source>
</evidence>